<evidence type="ECO:0000256" key="1">
    <source>
        <dbReference type="SAM" id="MobiDB-lite"/>
    </source>
</evidence>
<evidence type="ECO:0000313" key="2">
    <source>
        <dbReference type="EMBL" id="CAJ0597337.1"/>
    </source>
</evidence>
<organism evidence="2 3">
    <name type="scientific">Cylicocyclus nassatus</name>
    <name type="common">Nematode worm</name>
    <dbReference type="NCBI Taxonomy" id="53992"/>
    <lineage>
        <taxon>Eukaryota</taxon>
        <taxon>Metazoa</taxon>
        <taxon>Ecdysozoa</taxon>
        <taxon>Nematoda</taxon>
        <taxon>Chromadorea</taxon>
        <taxon>Rhabditida</taxon>
        <taxon>Rhabditina</taxon>
        <taxon>Rhabditomorpha</taxon>
        <taxon>Strongyloidea</taxon>
        <taxon>Strongylidae</taxon>
        <taxon>Cylicocyclus</taxon>
    </lineage>
</organism>
<sequence length="102" mass="10924">MWLYLVTTATVAALCLIVNCGKKKKPAQSAERIPRKESKETMEKLTAESDKKSVEPNVLQHQVAVAPPQVAHAPAPPHPPPPPLPPAAQPTRPAPPQPVPLP</sequence>
<protein>
    <submittedName>
        <fullName evidence="2">Uncharacterized protein</fullName>
    </submittedName>
</protein>
<evidence type="ECO:0000313" key="3">
    <source>
        <dbReference type="Proteomes" id="UP001176961"/>
    </source>
</evidence>
<name>A0AA36M531_CYLNA</name>
<dbReference type="Proteomes" id="UP001176961">
    <property type="component" value="Unassembled WGS sequence"/>
</dbReference>
<reference evidence="2" key="1">
    <citation type="submission" date="2023-07" db="EMBL/GenBank/DDBJ databases">
        <authorList>
            <consortium name="CYATHOMIX"/>
        </authorList>
    </citation>
    <scope>NUCLEOTIDE SEQUENCE</scope>
    <source>
        <strain evidence="2">N/A</strain>
    </source>
</reference>
<feature type="region of interest" description="Disordered" evidence="1">
    <location>
        <begin position="24"/>
        <end position="102"/>
    </location>
</feature>
<dbReference type="AlphaFoldDB" id="A0AA36M531"/>
<feature type="compositionally biased region" description="Pro residues" evidence="1">
    <location>
        <begin position="74"/>
        <end position="102"/>
    </location>
</feature>
<keyword evidence="3" id="KW-1185">Reference proteome</keyword>
<feature type="compositionally biased region" description="Basic and acidic residues" evidence="1">
    <location>
        <begin position="32"/>
        <end position="54"/>
    </location>
</feature>
<comment type="caution">
    <text evidence="2">The sequence shown here is derived from an EMBL/GenBank/DDBJ whole genome shotgun (WGS) entry which is preliminary data.</text>
</comment>
<accession>A0AA36M531</accession>
<feature type="non-terminal residue" evidence="2">
    <location>
        <position position="1"/>
    </location>
</feature>
<dbReference type="EMBL" id="CATQJL010000223">
    <property type="protein sequence ID" value="CAJ0597337.1"/>
    <property type="molecule type" value="Genomic_DNA"/>
</dbReference>
<gene>
    <name evidence="2" type="ORF">CYNAS_LOCUS9320</name>
</gene>
<proteinExistence type="predicted"/>
<feature type="compositionally biased region" description="Low complexity" evidence="1">
    <location>
        <begin position="58"/>
        <end position="73"/>
    </location>
</feature>